<dbReference type="OrthoDB" id="618431at2"/>
<accession>A0A255ZNI4</accession>
<keyword evidence="6" id="KW-1185">Reference proteome</keyword>
<dbReference type="InterPro" id="IPR010819">
    <property type="entry name" value="AGE/CE"/>
</dbReference>
<gene>
    <name evidence="5" type="ORF">CHX27_11285</name>
</gene>
<sequence>MLDDILAYWMRETIDEKNGGFIGQIDVHENKNWQADKGSVLHARILYTFSEAYQLTGNTKYLYVAEWAYRYIETNFYHKNGIYWSVTATGVPSERKNQIYALAFTIYGCASYYAVSKNTQALAMANDLLTKIEKYSFDSEYNGYFEAFTENWKPLSDFRLSDKDVNEKKTMNTHLHIVEAYANLYKVAPSADLKERIQNLLDVIEEHFINKKQWHLNLFFSETWTETKSVISFGHDIEAAWLLLWCAEQIKDENYVNRYREIAVGLAQACFKGVDSDGGLWYEFDLNENKLIREKHWWPQAEFWLGMHCAYKLTNDDKYLNAVTENLAFTEKYILDRENGEWLWGVLEDKSKMTEDKVGIWKCPYHNGRACMELIKILKENK</sequence>
<comment type="similarity">
    <text evidence="4">Belongs to the cellobiose 2-epimerase family.</text>
</comment>
<comment type="caution">
    <text evidence="5">The sequence shown here is derived from an EMBL/GenBank/DDBJ whole genome shotgun (WGS) entry which is preliminary data.</text>
</comment>
<evidence type="ECO:0000313" key="5">
    <source>
        <dbReference type="EMBL" id="OYQ42952.1"/>
    </source>
</evidence>
<protein>
    <recommendedName>
        <fullName evidence="4">Cellobiose 2-epimerase</fullName>
        <shortName evidence="4">CE</shortName>
        <ecNumber evidence="4">5.1.3.11</ecNumber>
    </recommendedName>
</protein>
<dbReference type="Proteomes" id="UP000216035">
    <property type="component" value="Unassembled WGS sequence"/>
</dbReference>
<comment type="function">
    <text evidence="4">Catalyzes the reversible epimerization of cellobiose to 4-O-beta-D-glucopyranosyl-D-mannose (Glc-Man).</text>
</comment>
<dbReference type="EC" id="5.1.3.11" evidence="4"/>
<dbReference type="GO" id="GO:0047736">
    <property type="term" value="F:cellobiose epimerase activity"/>
    <property type="evidence" value="ECO:0007669"/>
    <property type="project" value="UniProtKB-UniRule"/>
</dbReference>
<dbReference type="PANTHER" id="PTHR15108">
    <property type="entry name" value="N-ACYLGLUCOSAMINE-2-EPIMERASE"/>
    <property type="match status" value="1"/>
</dbReference>
<reference evidence="5 6" key="1">
    <citation type="submission" date="2017-07" db="EMBL/GenBank/DDBJ databases">
        <title>Flavobacterium cyanobacteriorum sp. nov., isolated from cyanobacterial aggregates in a eutrophic lake.</title>
        <authorList>
            <person name="Cai H."/>
        </authorList>
    </citation>
    <scope>NUCLEOTIDE SEQUENCE [LARGE SCALE GENOMIC DNA]</scope>
    <source>
        <strain evidence="5 6">TH167</strain>
    </source>
</reference>
<dbReference type="GO" id="GO:0005975">
    <property type="term" value="P:carbohydrate metabolic process"/>
    <property type="evidence" value="ECO:0007669"/>
    <property type="project" value="InterPro"/>
</dbReference>
<dbReference type="EMBL" id="NOXX01000209">
    <property type="protein sequence ID" value="OYQ42952.1"/>
    <property type="molecule type" value="Genomic_DNA"/>
</dbReference>
<evidence type="ECO:0000256" key="3">
    <source>
        <dbReference type="ARBA" id="ARBA00023235"/>
    </source>
</evidence>
<evidence type="ECO:0000256" key="4">
    <source>
        <dbReference type="HAMAP-Rule" id="MF_00929"/>
    </source>
</evidence>
<comment type="catalytic activity">
    <reaction evidence="1 4">
        <text>D-cellobiose = beta-D-glucosyl-(1-&gt;4)-D-mannopyranose</text>
        <dbReference type="Rhea" id="RHEA:23384"/>
        <dbReference type="ChEBI" id="CHEBI:17057"/>
        <dbReference type="ChEBI" id="CHEBI:47931"/>
        <dbReference type="EC" id="5.1.3.11"/>
    </reaction>
</comment>
<name>A0A255ZNI4_9FLAO</name>
<dbReference type="InterPro" id="IPR028584">
    <property type="entry name" value="Cellobiose_2_epim"/>
</dbReference>
<dbReference type="SUPFAM" id="SSF48208">
    <property type="entry name" value="Six-hairpin glycosidases"/>
    <property type="match status" value="1"/>
</dbReference>
<dbReference type="InterPro" id="IPR012341">
    <property type="entry name" value="6hp_glycosidase-like_sf"/>
</dbReference>
<evidence type="ECO:0000256" key="2">
    <source>
        <dbReference type="ARBA" id="ARBA00008558"/>
    </source>
</evidence>
<dbReference type="InterPro" id="IPR008928">
    <property type="entry name" value="6-hairpin_glycosidase_sf"/>
</dbReference>
<keyword evidence="3 4" id="KW-0413">Isomerase</keyword>
<dbReference type="AlphaFoldDB" id="A0A255ZNI4"/>
<organism evidence="5 6">
    <name type="scientific">Flavobacterium aurantiibacter</name>
    <dbReference type="NCBI Taxonomy" id="2023067"/>
    <lineage>
        <taxon>Bacteria</taxon>
        <taxon>Pseudomonadati</taxon>
        <taxon>Bacteroidota</taxon>
        <taxon>Flavobacteriia</taxon>
        <taxon>Flavobacteriales</taxon>
        <taxon>Flavobacteriaceae</taxon>
        <taxon>Flavobacterium</taxon>
    </lineage>
</organism>
<comment type="similarity">
    <text evidence="2">Belongs to the N-acylglucosamine 2-epimerase family.</text>
</comment>
<proteinExistence type="inferred from homology"/>
<dbReference type="Pfam" id="PF07221">
    <property type="entry name" value="GlcNAc_2-epim"/>
    <property type="match status" value="1"/>
</dbReference>
<evidence type="ECO:0000313" key="6">
    <source>
        <dbReference type="Proteomes" id="UP000216035"/>
    </source>
</evidence>
<evidence type="ECO:0000256" key="1">
    <source>
        <dbReference type="ARBA" id="ARBA00001470"/>
    </source>
</evidence>
<dbReference type="Gene3D" id="1.50.10.10">
    <property type="match status" value="1"/>
</dbReference>
<dbReference type="HAMAP" id="MF_00929">
    <property type="entry name" value="Cellobiose_2_epim"/>
    <property type="match status" value="1"/>
</dbReference>